<dbReference type="PROSITE" id="PS51564">
    <property type="entry name" value="SAM_ICMT"/>
    <property type="match status" value="1"/>
</dbReference>
<evidence type="ECO:0000256" key="9">
    <source>
        <dbReference type="ARBA" id="ARBA00023136"/>
    </source>
</evidence>
<dbReference type="Gene3D" id="1.20.120.1630">
    <property type="match status" value="1"/>
</dbReference>
<keyword evidence="6 10" id="KW-0949">S-adenosyl-L-methionine</keyword>
<keyword evidence="10" id="KW-0256">Endoplasmic reticulum</keyword>
<keyword evidence="8 10" id="KW-1133">Transmembrane helix</keyword>
<dbReference type="Proteomes" id="UP000053257">
    <property type="component" value="Unassembled WGS sequence"/>
</dbReference>
<proteinExistence type="inferred from homology"/>
<evidence type="ECO:0000313" key="12">
    <source>
        <dbReference type="EMBL" id="KIP12902.1"/>
    </source>
</evidence>
<evidence type="ECO:0000256" key="7">
    <source>
        <dbReference type="ARBA" id="ARBA00022692"/>
    </source>
</evidence>
<evidence type="ECO:0000256" key="4">
    <source>
        <dbReference type="ARBA" id="ARBA00022603"/>
    </source>
</evidence>
<dbReference type="PANTHER" id="PTHR12714:SF9">
    <property type="entry name" value="PROTEIN-S-ISOPRENYLCYSTEINE O-METHYLTRANSFERASE"/>
    <property type="match status" value="1"/>
</dbReference>
<keyword evidence="9 10" id="KW-0472">Membrane</keyword>
<feature type="transmembrane region" description="Helical" evidence="10">
    <location>
        <begin position="206"/>
        <end position="231"/>
    </location>
</feature>
<keyword evidence="13" id="KW-1185">Reference proteome</keyword>
<dbReference type="Pfam" id="PF04140">
    <property type="entry name" value="ICMT"/>
    <property type="match status" value="1"/>
</dbReference>
<evidence type="ECO:0000256" key="2">
    <source>
        <dbReference type="ARBA" id="ARBA00009140"/>
    </source>
</evidence>
<dbReference type="STRING" id="745531.A0A0C3SEN9"/>
<evidence type="ECO:0000256" key="8">
    <source>
        <dbReference type="ARBA" id="ARBA00022989"/>
    </source>
</evidence>
<comment type="similarity">
    <text evidence="2 10">Belongs to the class VI-like SAM-binding methyltransferase superfamily. Isoprenylcysteine carboxyl methyltransferase family.</text>
</comment>
<dbReference type="OrthoDB" id="422086at2759"/>
<keyword evidence="4 10" id="KW-0489">Methyltransferase</keyword>
<evidence type="ECO:0000256" key="6">
    <source>
        <dbReference type="ARBA" id="ARBA00022691"/>
    </source>
</evidence>
<comment type="catalytic activity">
    <reaction evidence="10">
        <text>[protein]-C-terminal S-[(2E,6E)-farnesyl]-L-cysteine + S-adenosyl-L-methionine = [protein]-C-terminal S-[(2E,6E)-farnesyl]-L-cysteine methyl ester + S-adenosyl-L-homocysteine</text>
        <dbReference type="Rhea" id="RHEA:21672"/>
        <dbReference type="Rhea" id="RHEA-COMP:12125"/>
        <dbReference type="Rhea" id="RHEA-COMP:12126"/>
        <dbReference type="ChEBI" id="CHEBI:57856"/>
        <dbReference type="ChEBI" id="CHEBI:59789"/>
        <dbReference type="ChEBI" id="CHEBI:90510"/>
        <dbReference type="ChEBI" id="CHEBI:90511"/>
        <dbReference type="EC" id="2.1.1.100"/>
    </reaction>
</comment>
<dbReference type="InterPro" id="IPR025770">
    <property type="entry name" value="PPMT_MeTrfase"/>
</dbReference>
<comment type="subcellular location">
    <subcellularLocation>
        <location evidence="10">Endoplasmic reticulum membrane</location>
        <topology evidence="10">Multi-pass membrane protein</topology>
    </subcellularLocation>
    <subcellularLocation>
        <location evidence="1">Membrane</location>
        <topology evidence="1">Multi-pass membrane protein</topology>
    </subcellularLocation>
</comment>
<dbReference type="GO" id="GO:0005789">
    <property type="term" value="C:endoplasmic reticulum membrane"/>
    <property type="evidence" value="ECO:0007669"/>
    <property type="project" value="UniProtKB-SubCell"/>
</dbReference>
<reference evidence="12 13" key="1">
    <citation type="journal article" date="2014" name="PLoS Genet.">
        <title>Analysis of the Phlebiopsis gigantea genome, transcriptome and secretome provides insight into its pioneer colonization strategies of wood.</title>
        <authorList>
            <person name="Hori C."/>
            <person name="Ishida T."/>
            <person name="Igarashi K."/>
            <person name="Samejima M."/>
            <person name="Suzuki H."/>
            <person name="Master E."/>
            <person name="Ferreira P."/>
            <person name="Ruiz-Duenas F.J."/>
            <person name="Held B."/>
            <person name="Canessa P."/>
            <person name="Larrondo L.F."/>
            <person name="Schmoll M."/>
            <person name="Druzhinina I.S."/>
            <person name="Kubicek C.P."/>
            <person name="Gaskell J.A."/>
            <person name="Kersten P."/>
            <person name="St John F."/>
            <person name="Glasner J."/>
            <person name="Sabat G."/>
            <person name="Splinter BonDurant S."/>
            <person name="Syed K."/>
            <person name="Yadav J."/>
            <person name="Mgbeahuruike A.C."/>
            <person name="Kovalchuk A."/>
            <person name="Asiegbu F.O."/>
            <person name="Lackner G."/>
            <person name="Hoffmeister D."/>
            <person name="Rencoret J."/>
            <person name="Gutierrez A."/>
            <person name="Sun H."/>
            <person name="Lindquist E."/>
            <person name="Barry K."/>
            <person name="Riley R."/>
            <person name="Grigoriev I.V."/>
            <person name="Henrissat B."/>
            <person name="Kues U."/>
            <person name="Berka R.M."/>
            <person name="Martinez A.T."/>
            <person name="Covert S.F."/>
            <person name="Blanchette R.A."/>
            <person name="Cullen D."/>
        </authorList>
    </citation>
    <scope>NUCLEOTIDE SEQUENCE [LARGE SCALE GENOMIC DNA]</scope>
    <source>
        <strain evidence="12 13">11061_1 CR5-6</strain>
    </source>
</reference>
<evidence type="ECO:0000256" key="11">
    <source>
        <dbReference type="SAM" id="MobiDB-lite"/>
    </source>
</evidence>
<evidence type="ECO:0000313" key="13">
    <source>
        <dbReference type="Proteomes" id="UP000053257"/>
    </source>
</evidence>
<dbReference type="EMBL" id="KN840438">
    <property type="protein sequence ID" value="KIP12902.1"/>
    <property type="molecule type" value="Genomic_DNA"/>
</dbReference>
<gene>
    <name evidence="12" type="ORF">PHLGIDRAFT_60971</name>
</gene>
<feature type="region of interest" description="Disordered" evidence="11">
    <location>
        <begin position="1"/>
        <end position="30"/>
    </location>
</feature>
<name>A0A0C3SEN9_PHLG1</name>
<feature type="transmembrane region" description="Helical" evidence="10">
    <location>
        <begin position="83"/>
        <end position="104"/>
    </location>
</feature>
<keyword evidence="5" id="KW-0808">Transferase</keyword>
<dbReference type="EC" id="2.1.1.100" evidence="3 10"/>
<keyword evidence="7 10" id="KW-0812">Transmembrane</keyword>
<evidence type="ECO:0000256" key="3">
    <source>
        <dbReference type="ARBA" id="ARBA00012151"/>
    </source>
</evidence>
<dbReference type="GO" id="GO:0032259">
    <property type="term" value="P:methylation"/>
    <property type="evidence" value="ECO:0007669"/>
    <property type="project" value="UniProtKB-KW"/>
</dbReference>
<feature type="transmembrane region" description="Helical" evidence="10">
    <location>
        <begin position="49"/>
        <end position="71"/>
    </location>
</feature>
<protein>
    <recommendedName>
        <fullName evidence="3 10">Protein-S-isoprenylcysteine O-methyltransferase</fullName>
        <ecNumber evidence="3 10">2.1.1.100</ecNumber>
    </recommendedName>
</protein>
<dbReference type="InterPro" id="IPR007269">
    <property type="entry name" value="ICMT_MeTrfase"/>
</dbReference>
<dbReference type="HOGENOM" id="CLU_065200_0_2_1"/>
<evidence type="ECO:0000256" key="10">
    <source>
        <dbReference type="RuleBase" id="RU362022"/>
    </source>
</evidence>
<dbReference type="AlphaFoldDB" id="A0A0C3SEN9"/>
<accession>A0A0C3SEN9</accession>
<comment type="caution">
    <text evidence="10">Lacks conserved residue(s) required for the propagation of feature annotation.</text>
</comment>
<organism evidence="12 13">
    <name type="scientific">Phlebiopsis gigantea (strain 11061_1 CR5-6)</name>
    <name type="common">White-rot fungus</name>
    <name type="synonym">Peniophora gigantea</name>
    <dbReference type="NCBI Taxonomy" id="745531"/>
    <lineage>
        <taxon>Eukaryota</taxon>
        <taxon>Fungi</taxon>
        <taxon>Dikarya</taxon>
        <taxon>Basidiomycota</taxon>
        <taxon>Agaricomycotina</taxon>
        <taxon>Agaricomycetes</taxon>
        <taxon>Polyporales</taxon>
        <taxon>Phanerochaetaceae</taxon>
        <taxon>Phlebiopsis</taxon>
    </lineage>
</organism>
<evidence type="ECO:0000256" key="5">
    <source>
        <dbReference type="ARBA" id="ARBA00022679"/>
    </source>
</evidence>
<sequence length="268" mass="30192">MQTTNDVHSFEGPEDVLRRRGNPQAQSALETNPIPTAIKSDTYIPNTPLAASIISFLLGSVFVFGFSLWISGGYGYWWAKPQLGFYLAAYSAFHWAEFAVTAGWNREKCSVDSFLLENGAQYHVAHGVALTEYLITVWFKPEAKTFPYITQAGIILVTLGQALRSIAMIHAATNFSHAVAKQRRSSHQLVTDGIYAWSRHPSYVGFFYWALGSQLVLQNSISFVGFVIVLWRFFSGRIQAEEAYLISFFGKDYLEYRSRVGTKLPFIQ</sequence>
<feature type="compositionally biased region" description="Basic and acidic residues" evidence="11">
    <location>
        <begin position="8"/>
        <end position="18"/>
    </location>
</feature>
<dbReference type="PANTHER" id="PTHR12714">
    <property type="entry name" value="PROTEIN-S ISOPRENYLCYSTEINE O-METHYLTRANSFERASE"/>
    <property type="match status" value="1"/>
</dbReference>
<evidence type="ECO:0000256" key="1">
    <source>
        <dbReference type="ARBA" id="ARBA00004141"/>
    </source>
</evidence>
<dbReference type="GO" id="GO:0004671">
    <property type="term" value="F:protein C-terminal S-isoprenylcysteine carboxyl O-methyltransferase activity"/>
    <property type="evidence" value="ECO:0007669"/>
    <property type="project" value="UniProtKB-EC"/>
</dbReference>